<dbReference type="Proteomes" id="UP000515561">
    <property type="component" value="Chromosome"/>
</dbReference>
<dbReference type="PIRSF" id="PIRSF016557">
    <property type="entry name" value="Caps_synth_CpsB"/>
    <property type="match status" value="1"/>
</dbReference>
<comment type="catalytic activity">
    <reaction evidence="5">
        <text>O-phospho-L-tyrosyl-[protein] + H2O = L-tyrosyl-[protein] + phosphate</text>
        <dbReference type="Rhea" id="RHEA:10684"/>
        <dbReference type="Rhea" id="RHEA-COMP:10136"/>
        <dbReference type="Rhea" id="RHEA-COMP:20101"/>
        <dbReference type="ChEBI" id="CHEBI:15377"/>
        <dbReference type="ChEBI" id="CHEBI:43474"/>
        <dbReference type="ChEBI" id="CHEBI:46858"/>
        <dbReference type="ChEBI" id="CHEBI:61978"/>
        <dbReference type="EC" id="3.1.3.48"/>
    </reaction>
</comment>
<dbReference type="EMBL" id="AP023367">
    <property type="protein sequence ID" value="BCJ96615.1"/>
    <property type="molecule type" value="Genomic_DNA"/>
</dbReference>
<dbReference type="GO" id="GO:0004725">
    <property type="term" value="F:protein tyrosine phosphatase activity"/>
    <property type="evidence" value="ECO:0007669"/>
    <property type="project" value="UniProtKB-EC"/>
</dbReference>
<keyword evidence="7" id="KW-1185">Reference proteome</keyword>
<dbReference type="Gene3D" id="3.20.20.140">
    <property type="entry name" value="Metal-dependent hydrolases"/>
    <property type="match status" value="1"/>
</dbReference>
<keyword evidence="3" id="KW-0378">Hydrolase</keyword>
<gene>
    <name evidence="6" type="primary">wzh</name>
    <name evidence="6" type="ORF">acsn021_41840</name>
</gene>
<dbReference type="PANTHER" id="PTHR39181:SF1">
    <property type="entry name" value="TYROSINE-PROTEIN PHOSPHATASE YWQE"/>
    <property type="match status" value="1"/>
</dbReference>
<dbReference type="Pfam" id="PF19567">
    <property type="entry name" value="CpsB_CapC"/>
    <property type="match status" value="1"/>
</dbReference>
<organism evidence="6 7">
    <name type="scientific">Anaerocolumna cellulosilytica</name>
    <dbReference type="NCBI Taxonomy" id="433286"/>
    <lineage>
        <taxon>Bacteria</taxon>
        <taxon>Bacillati</taxon>
        <taxon>Bacillota</taxon>
        <taxon>Clostridia</taxon>
        <taxon>Lachnospirales</taxon>
        <taxon>Lachnospiraceae</taxon>
        <taxon>Anaerocolumna</taxon>
    </lineage>
</organism>
<dbReference type="PANTHER" id="PTHR39181">
    <property type="entry name" value="TYROSINE-PROTEIN PHOSPHATASE YWQE"/>
    <property type="match status" value="1"/>
</dbReference>
<evidence type="ECO:0000256" key="2">
    <source>
        <dbReference type="ARBA" id="ARBA00013064"/>
    </source>
</evidence>
<protein>
    <recommendedName>
        <fullName evidence="2">protein-tyrosine-phosphatase</fullName>
        <ecNumber evidence="2">3.1.3.48</ecNumber>
    </recommendedName>
</protein>
<dbReference type="AlphaFoldDB" id="A0A6S6RC90"/>
<keyword evidence="4" id="KW-0904">Protein phosphatase</keyword>
<comment type="similarity">
    <text evidence="1">Belongs to the metallo-dependent hydrolases superfamily. CpsB/CapC family.</text>
</comment>
<name>A0A6S6RC90_9FIRM</name>
<sequence length="258" mass="29896">MILKRILRKCRKKYIQKNKTGFIDLHCHILPEVDDGAKDLQQAINMLKLAYKEGIRAIAVTPHYKETVFENPTIRLIEKLNQIKVAAKEFEGLTLTLGCEIYYSHESVHMLLDGVIPTIADSRYILVEFSPYAEYKYIKNGLQDMILNGYRPILAHAERYDNLCELEKIRNLTDMGVYLQINTGGVLGEFGREEKRRCKKLLRYRLVHVAATDAHDDTERAPAIKKCFQFIKKKYGTEYAEALFIYNPKKVLAGKYLM</sequence>
<dbReference type="SUPFAM" id="SSF89550">
    <property type="entry name" value="PHP domain-like"/>
    <property type="match status" value="1"/>
</dbReference>
<proteinExistence type="inferred from homology"/>
<evidence type="ECO:0000313" key="6">
    <source>
        <dbReference type="EMBL" id="BCJ96615.1"/>
    </source>
</evidence>
<evidence type="ECO:0000313" key="7">
    <source>
        <dbReference type="Proteomes" id="UP000515561"/>
    </source>
</evidence>
<reference evidence="6 7" key="1">
    <citation type="journal article" date="2016" name="Int. J. Syst. Evol. Microbiol.">
        <title>Descriptions of Anaerotaenia torta gen. nov., sp. nov. and Anaerocolumna cellulosilytica gen. nov., sp. nov. isolated from a methanogenic reactor of cattle waste.</title>
        <authorList>
            <person name="Uek A."/>
            <person name="Ohtaki Y."/>
            <person name="Kaku N."/>
            <person name="Ueki K."/>
        </authorList>
    </citation>
    <scope>NUCLEOTIDE SEQUENCE [LARGE SCALE GENOMIC DNA]</scope>
    <source>
        <strain evidence="6 7">SN021</strain>
    </source>
</reference>
<dbReference type="KEGG" id="acel:acsn021_41840"/>
<evidence type="ECO:0000256" key="1">
    <source>
        <dbReference type="ARBA" id="ARBA00005750"/>
    </source>
</evidence>
<evidence type="ECO:0000256" key="3">
    <source>
        <dbReference type="ARBA" id="ARBA00022801"/>
    </source>
</evidence>
<evidence type="ECO:0000256" key="4">
    <source>
        <dbReference type="ARBA" id="ARBA00022912"/>
    </source>
</evidence>
<accession>A0A6S6RC90</accession>
<dbReference type="InterPro" id="IPR016195">
    <property type="entry name" value="Pol/histidinol_Pase-like"/>
</dbReference>
<dbReference type="EC" id="3.1.3.48" evidence="2"/>
<dbReference type="InterPro" id="IPR016667">
    <property type="entry name" value="Caps_polysacc_synth_CpsB/CapC"/>
</dbReference>
<evidence type="ECO:0000256" key="5">
    <source>
        <dbReference type="ARBA" id="ARBA00051722"/>
    </source>
</evidence>
<dbReference type="GO" id="GO:0030145">
    <property type="term" value="F:manganese ion binding"/>
    <property type="evidence" value="ECO:0007669"/>
    <property type="project" value="InterPro"/>
</dbReference>